<dbReference type="InterPro" id="IPR036291">
    <property type="entry name" value="NAD(P)-bd_dom_sf"/>
</dbReference>
<dbReference type="CDD" id="cd05233">
    <property type="entry name" value="SDR_c"/>
    <property type="match status" value="1"/>
</dbReference>
<dbReference type="EMBL" id="UINC01008371">
    <property type="protein sequence ID" value="SVA37690.1"/>
    <property type="molecule type" value="Genomic_DNA"/>
</dbReference>
<dbReference type="PANTHER" id="PTHR43639">
    <property type="entry name" value="OXIDOREDUCTASE, SHORT-CHAIN DEHYDROGENASE/REDUCTASE FAMILY (AFU_ORTHOLOGUE AFUA_5G02870)"/>
    <property type="match status" value="1"/>
</dbReference>
<sequence>MLLKDKVVIISGIGPGLGQELAYGAAREGAKIAIAARSTDLLNQLKEEIGEKSDVIAIPCDITNSKDCKNLVQKTVKQYGKIDGLINSAYRAGDFKEIEDSDFADWQETMNTNFFGTMNLTMEAVKEMTPNKSGAIVMINSLITKKPLPTQGGYAASKGALTTATKILAKELGPKGIRVNSVFMGWMWGPPVEMYINFTAESMGVKPQDIIDNVTKDIPLGIIPDDSDCANAALFLISDLAKVITGANLDVNGGEFMS</sequence>
<accession>A0A381VBE8</accession>
<dbReference type="NCBIfam" id="NF005909">
    <property type="entry name" value="PRK07890.1"/>
    <property type="match status" value="1"/>
</dbReference>
<protein>
    <recommendedName>
        <fullName evidence="4">Short-chain dehydrogenase/reductase SDR</fullName>
    </recommendedName>
</protein>
<evidence type="ECO:0000256" key="1">
    <source>
        <dbReference type="ARBA" id="ARBA00006484"/>
    </source>
</evidence>
<dbReference type="InterPro" id="IPR002347">
    <property type="entry name" value="SDR_fam"/>
</dbReference>
<gene>
    <name evidence="3" type="ORF">METZ01_LOCUS90544</name>
</gene>
<organism evidence="3">
    <name type="scientific">marine metagenome</name>
    <dbReference type="NCBI Taxonomy" id="408172"/>
    <lineage>
        <taxon>unclassified sequences</taxon>
        <taxon>metagenomes</taxon>
        <taxon>ecological metagenomes</taxon>
    </lineage>
</organism>
<dbReference type="AlphaFoldDB" id="A0A381VBE8"/>
<dbReference type="GO" id="GO:0016491">
    <property type="term" value="F:oxidoreductase activity"/>
    <property type="evidence" value="ECO:0007669"/>
    <property type="project" value="UniProtKB-KW"/>
</dbReference>
<dbReference type="PRINTS" id="PR00081">
    <property type="entry name" value="GDHRDH"/>
</dbReference>
<evidence type="ECO:0008006" key="4">
    <source>
        <dbReference type="Google" id="ProtNLM"/>
    </source>
</evidence>
<reference evidence="3" key="1">
    <citation type="submission" date="2018-05" db="EMBL/GenBank/DDBJ databases">
        <authorList>
            <person name="Lanie J.A."/>
            <person name="Ng W.-L."/>
            <person name="Kazmierczak K.M."/>
            <person name="Andrzejewski T.M."/>
            <person name="Davidsen T.M."/>
            <person name="Wayne K.J."/>
            <person name="Tettelin H."/>
            <person name="Glass J.I."/>
            <person name="Rusch D."/>
            <person name="Podicherti R."/>
            <person name="Tsui H.-C.T."/>
            <person name="Winkler M.E."/>
        </authorList>
    </citation>
    <scope>NUCLEOTIDE SEQUENCE</scope>
</reference>
<dbReference type="SUPFAM" id="SSF51735">
    <property type="entry name" value="NAD(P)-binding Rossmann-fold domains"/>
    <property type="match status" value="1"/>
</dbReference>
<dbReference type="Gene3D" id="3.40.50.720">
    <property type="entry name" value="NAD(P)-binding Rossmann-like Domain"/>
    <property type="match status" value="1"/>
</dbReference>
<evidence type="ECO:0000313" key="3">
    <source>
        <dbReference type="EMBL" id="SVA37690.1"/>
    </source>
</evidence>
<dbReference type="FunFam" id="3.40.50.720:FF:000084">
    <property type="entry name" value="Short-chain dehydrogenase reductase"/>
    <property type="match status" value="1"/>
</dbReference>
<comment type="similarity">
    <text evidence="1">Belongs to the short-chain dehydrogenases/reductases (SDR) family.</text>
</comment>
<name>A0A381VBE8_9ZZZZ</name>
<evidence type="ECO:0000256" key="2">
    <source>
        <dbReference type="ARBA" id="ARBA00023002"/>
    </source>
</evidence>
<proteinExistence type="inferred from homology"/>
<keyword evidence="2" id="KW-0560">Oxidoreductase</keyword>
<dbReference type="Pfam" id="PF13561">
    <property type="entry name" value="adh_short_C2"/>
    <property type="match status" value="1"/>
</dbReference>
<dbReference type="PANTHER" id="PTHR43639:SF1">
    <property type="entry name" value="SHORT-CHAIN DEHYDROGENASE_REDUCTASE FAMILY PROTEIN"/>
    <property type="match status" value="1"/>
</dbReference>
<dbReference type="PRINTS" id="PR00080">
    <property type="entry name" value="SDRFAMILY"/>
</dbReference>